<protein>
    <submittedName>
        <fullName evidence="1">Uncharacterized protein</fullName>
    </submittedName>
</protein>
<reference evidence="1" key="1">
    <citation type="submission" date="2024-02" db="EMBL/GenBank/DDBJ databases">
        <authorList>
            <consortium name="ELIXIR-Norway"/>
            <consortium name="Elixir Norway"/>
        </authorList>
    </citation>
    <scope>NUCLEOTIDE SEQUENCE</scope>
</reference>
<dbReference type="EMBL" id="CAXAQS010000306">
    <property type="protein sequence ID" value="CAK9251050.1"/>
    <property type="molecule type" value="Genomic_DNA"/>
</dbReference>
<evidence type="ECO:0000313" key="1">
    <source>
        <dbReference type="EMBL" id="CAK9251050.1"/>
    </source>
</evidence>
<evidence type="ECO:0000313" key="2">
    <source>
        <dbReference type="Proteomes" id="UP001497444"/>
    </source>
</evidence>
<proteinExistence type="predicted"/>
<organism evidence="1 2">
    <name type="scientific">Sphagnum jensenii</name>
    <dbReference type="NCBI Taxonomy" id="128206"/>
    <lineage>
        <taxon>Eukaryota</taxon>
        <taxon>Viridiplantae</taxon>
        <taxon>Streptophyta</taxon>
        <taxon>Embryophyta</taxon>
        <taxon>Bryophyta</taxon>
        <taxon>Sphagnophytina</taxon>
        <taxon>Sphagnopsida</taxon>
        <taxon>Sphagnales</taxon>
        <taxon>Sphagnaceae</taxon>
        <taxon>Sphagnum</taxon>
    </lineage>
</organism>
<sequence length="75" mass="8420">MGLQGFEIGFLGIDHKGQWDGDAKAFERLFSDFYFRDLRIAVHAGEGFLPAAMFSGHFAPTYPLVRPVCLKEGRL</sequence>
<accession>A0ABP0VC68</accession>
<gene>
    <name evidence="1" type="ORF">CSSPJE1EN1_LOCUS26428</name>
</gene>
<dbReference type="Proteomes" id="UP001497444">
    <property type="component" value="Unassembled WGS sequence"/>
</dbReference>
<name>A0ABP0VC68_9BRYO</name>
<comment type="caution">
    <text evidence="1">The sequence shown here is derived from an EMBL/GenBank/DDBJ whole genome shotgun (WGS) entry which is preliminary data.</text>
</comment>
<keyword evidence="2" id="KW-1185">Reference proteome</keyword>